<evidence type="ECO:0000313" key="2">
    <source>
        <dbReference type="EMBL" id="KAJ1199523.1"/>
    </source>
</evidence>
<proteinExistence type="predicted"/>
<evidence type="ECO:0000313" key="3">
    <source>
        <dbReference type="Proteomes" id="UP001066276"/>
    </source>
</evidence>
<evidence type="ECO:0000256" key="1">
    <source>
        <dbReference type="SAM" id="MobiDB-lite"/>
    </source>
</evidence>
<reference evidence="2" key="1">
    <citation type="journal article" date="2022" name="bioRxiv">
        <title>Sequencing and chromosome-scale assembly of the giantPleurodeles waltlgenome.</title>
        <authorList>
            <person name="Brown T."/>
            <person name="Elewa A."/>
            <person name="Iarovenko S."/>
            <person name="Subramanian E."/>
            <person name="Araus A.J."/>
            <person name="Petzold A."/>
            <person name="Susuki M."/>
            <person name="Suzuki K.-i.T."/>
            <person name="Hayashi T."/>
            <person name="Toyoda A."/>
            <person name="Oliveira C."/>
            <person name="Osipova E."/>
            <person name="Leigh N.D."/>
            <person name="Simon A."/>
            <person name="Yun M.H."/>
        </authorList>
    </citation>
    <scope>NUCLEOTIDE SEQUENCE</scope>
    <source>
        <strain evidence="2">20211129_DDA</strain>
        <tissue evidence="2">Liver</tissue>
    </source>
</reference>
<organism evidence="2 3">
    <name type="scientific">Pleurodeles waltl</name>
    <name type="common">Iberian ribbed newt</name>
    <dbReference type="NCBI Taxonomy" id="8319"/>
    <lineage>
        <taxon>Eukaryota</taxon>
        <taxon>Metazoa</taxon>
        <taxon>Chordata</taxon>
        <taxon>Craniata</taxon>
        <taxon>Vertebrata</taxon>
        <taxon>Euteleostomi</taxon>
        <taxon>Amphibia</taxon>
        <taxon>Batrachia</taxon>
        <taxon>Caudata</taxon>
        <taxon>Salamandroidea</taxon>
        <taxon>Salamandridae</taxon>
        <taxon>Pleurodelinae</taxon>
        <taxon>Pleurodeles</taxon>
    </lineage>
</organism>
<dbReference type="AlphaFoldDB" id="A0AAV7VGW5"/>
<accession>A0AAV7VGW5</accession>
<name>A0AAV7VGW5_PLEWA</name>
<keyword evidence="3" id="KW-1185">Reference proteome</keyword>
<dbReference type="Proteomes" id="UP001066276">
    <property type="component" value="Chromosome 2_1"/>
</dbReference>
<feature type="compositionally biased region" description="Low complexity" evidence="1">
    <location>
        <begin position="38"/>
        <end position="51"/>
    </location>
</feature>
<gene>
    <name evidence="2" type="ORF">NDU88_003357</name>
</gene>
<comment type="caution">
    <text evidence="2">The sequence shown here is derived from an EMBL/GenBank/DDBJ whole genome shotgun (WGS) entry which is preliminary data.</text>
</comment>
<feature type="region of interest" description="Disordered" evidence="1">
    <location>
        <begin position="38"/>
        <end position="71"/>
    </location>
</feature>
<sequence length="71" mass="7563">MRIVSVSVAGSMGAQERECGRDSGRGWARQRCSRVYRQGRGVPGVPGVKPGEPGEPEQKQSDIGLMAVGYS</sequence>
<protein>
    <submittedName>
        <fullName evidence="2">Uncharacterized protein</fullName>
    </submittedName>
</protein>
<dbReference type="EMBL" id="JANPWB010000003">
    <property type="protein sequence ID" value="KAJ1199523.1"/>
    <property type="molecule type" value="Genomic_DNA"/>
</dbReference>